<dbReference type="InterPro" id="IPR036691">
    <property type="entry name" value="Endo/exonu/phosph_ase_sf"/>
</dbReference>
<reference evidence="1" key="1">
    <citation type="submission" date="2025-08" db="UniProtKB">
        <authorList>
            <consortium name="Ensembl"/>
        </authorList>
    </citation>
    <scope>IDENTIFICATION</scope>
</reference>
<dbReference type="Gene3D" id="3.60.10.10">
    <property type="entry name" value="Endonuclease/exonuclease/phosphatase"/>
    <property type="match status" value="1"/>
</dbReference>
<sequence length="122" mass="13748">LPAASIGKRPDRYSILSFNVKCLNLQSKRTWVLEFLCWKQIDIALLQETHFTPKELFRASTVWCRGWEGSCMMDVSFTSILLSATSSMESREQSSTEPDLLTSLLSLFLSLTMLPPAQPTTA</sequence>
<evidence type="ECO:0000313" key="1">
    <source>
        <dbReference type="Ensembl" id="ENSMALP00000011646.1"/>
    </source>
</evidence>
<dbReference type="AlphaFoldDB" id="A0A3Q3QFM7"/>
<name>A0A3Q3QFM7_MONAL</name>
<evidence type="ECO:0008006" key="3">
    <source>
        <dbReference type="Google" id="ProtNLM"/>
    </source>
</evidence>
<accession>A0A3Q3QFM7</accession>
<dbReference type="SUPFAM" id="SSF56219">
    <property type="entry name" value="DNase I-like"/>
    <property type="match status" value="1"/>
</dbReference>
<dbReference type="Proteomes" id="UP000261600">
    <property type="component" value="Unplaced"/>
</dbReference>
<evidence type="ECO:0000313" key="2">
    <source>
        <dbReference type="Proteomes" id="UP000261600"/>
    </source>
</evidence>
<dbReference type="Ensembl" id="ENSMALT00000011894.1">
    <property type="protein sequence ID" value="ENSMALP00000011646.1"/>
    <property type="gene ID" value="ENSMALG00000008279.1"/>
</dbReference>
<organism evidence="1 2">
    <name type="scientific">Monopterus albus</name>
    <name type="common">Swamp eel</name>
    <dbReference type="NCBI Taxonomy" id="43700"/>
    <lineage>
        <taxon>Eukaryota</taxon>
        <taxon>Metazoa</taxon>
        <taxon>Chordata</taxon>
        <taxon>Craniata</taxon>
        <taxon>Vertebrata</taxon>
        <taxon>Euteleostomi</taxon>
        <taxon>Actinopterygii</taxon>
        <taxon>Neopterygii</taxon>
        <taxon>Teleostei</taxon>
        <taxon>Neoteleostei</taxon>
        <taxon>Acanthomorphata</taxon>
        <taxon>Anabantaria</taxon>
        <taxon>Synbranchiformes</taxon>
        <taxon>Synbranchidae</taxon>
        <taxon>Monopterus</taxon>
    </lineage>
</organism>
<protein>
    <recommendedName>
        <fullName evidence="3">Endonuclease/exonuclease/phosphatase domain-containing protein</fullName>
    </recommendedName>
</protein>
<keyword evidence="2" id="KW-1185">Reference proteome</keyword>
<reference evidence="1" key="2">
    <citation type="submission" date="2025-09" db="UniProtKB">
        <authorList>
            <consortium name="Ensembl"/>
        </authorList>
    </citation>
    <scope>IDENTIFICATION</scope>
</reference>
<proteinExistence type="predicted"/>